<feature type="domain" description="ABC transmembrane type-1" evidence="13">
    <location>
        <begin position="111"/>
        <end position="323"/>
    </location>
</feature>
<dbReference type="GO" id="GO:0055085">
    <property type="term" value="P:transmembrane transport"/>
    <property type="evidence" value="ECO:0007669"/>
    <property type="project" value="InterPro"/>
</dbReference>
<name>A0A9Q8Y6R0_ENSAD</name>
<evidence type="ECO:0000259" key="13">
    <source>
        <dbReference type="PROSITE" id="PS50928"/>
    </source>
</evidence>
<dbReference type="Gene3D" id="1.10.3720.10">
    <property type="entry name" value="MetI-like"/>
    <property type="match status" value="1"/>
</dbReference>
<dbReference type="InterPro" id="IPR035906">
    <property type="entry name" value="MetI-like_sf"/>
</dbReference>
<feature type="transmembrane region" description="Helical" evidence="12">
    <location>
        <begin position="110"/>
        <end position="134"/>
    </location>
</feature>
<feature type="transmembrane region" description="Helical" evidence="12">
    <location>
        <begin position="146"/>
        <end position="169"/>
    </location>
</feature>
<keyword evidence="5" id="KW-1003">Cell membrane</keyword>
<evidence type="ECO:0000256" key="3">
    <source>
        <dbReference type="ARBA" id="ARBA00011557"/>
    </source>
</evidence>
<evidence type="ECO:0000256" key="12">
    <source>
        <dbReference type="RuleBase" id="RU363032"/>
    </source>
</evidence>
<proteinExistence type="inferred from homology"/>
<accession>A0A9Q8Y6R0</accession>
<comment type="subcellular location">
    <subcellularLocation>
        <location evidence="1">Cell inner membrane</location>
        <topology evidence="1">Multi-pass membrane protein</topology>
    </subcellularLocation>
    <subcellularLocation>
        <location evidence="12">Cell membrane</location>
        <topology evidence="12">Multi-pass membrane protein</topology>
    </subcellularLocation>
</comment>
<dbReference type="RefSeq" id="WP_244546755.1">
    <property type="nucleotide sequence ID" value="NZ_CP098807.1"/>
</dbReference>
<keyword evidence="6" id="KW-0997">Cell inner membrane</keyword>
<dbReference type="GO" id="GO:0005886">
    <property type="term" value="C:plasma membrane"/>
    <property type="evidence" value="ECO:0007669"/>
    <property type="project" value="UniProtKB-SubCell"/>
</dbReference>
<evidence type="ECO:0000313" key="15">
    <source>
        <dbReference type="Proteomes" id="UP001055460"/>
    </source>
</evidence>
<dbReference type="SUPFAM" id="SSF161098">
    <property type="entry name" value="MetI-like"/>
    <property type="match status" value="1"/>
</dbReference>
<keyword evidence="7 12" id="KW-0812">Transmembrane</keyword>
<gene>
    <name evidence="14" type="ORF">NE863_19200</name>
</gene>
<evidence type="ECO:0000256" key="4">
    <source>
        <dbReference type="ARBA" id="ARBA00022448"/>
    </source>
</evidence>
<evidence type="ECO:0000256" key="2">
    <source>
        <dbReference type="ARBA" id="ARBA00009306"/>
    </source>
</evidence>
<keyword evidence="8 12" id="KW-1133">Transmembrane helix</keyword>
<evidence type="ECO:0000256" key="11">
    <source>
        <dbReference type="ARBA" id="ARBA00040780"/>
    </source>
</evidence>
<comment type="similarity">
    <text evidence="2 12">Belongs to the binding-protein-dependent transport system permease family.</text>
</comment>
<evidence type="ECO:0000256" key="5">
    <source>
        <dbReference type="ARBA" id="ARBA00022475"/>
    </source>
</evidence>
<evidence type="ECO:0000256" key="1">
    <source>
        <dbReference type="ARBA" id="ARBA00004429"/>
    </source>
</evidence>
<evidence type="ECO:0000313" key="14">
    <source>
        <dbReference type="EMBL" id="USJ23372.1"/>
    </source>
</evidence>
<dbReference type="InterPro" id="IPR050809">
    <property type="entry name" value="UgpAE/MalFG_permease"/>
</dbReference>
<dbReference type="CDD" id="cd06261">
    <property type="entry name" value="TM_PBP2"/>
    <property type="match status" value="1"/>
</dbReference>
<keyword evidence="4 12" id="KW-0813">Transport</keyword>
<feature type="transmembrane region" description="Helical" evidence="12">
    <location>
        <begin position="307"/>
        <end position="327"/>
    </location>
</feature>
<evidence type="ECO:0000256" key="8">
    <source>
        <dbReference type="ARBA" id="ARBA00022989"/>
    </source>
</evidence>
<evidence type="ECO:0000256" key="7">
    <source>
        <dbReference type="ARBA" id="ARBA00022692"/>
    </source>
</evidence>
<reference evidence="14" key="1">
    <citation type="submission" date="2022-06" db="EMBL/GenBank/DDBJ databases">
        <title>Physiological and biochemical characterization and genomic elucidation of a strain of the genus Ensifer adhaerens M8 that combines arsenic oxidation and chromium reduction.</title>
        <authorList>
            <person name="Li X."/>
            <person name="Yu c."/>
        </authorList>
    </citation>
    <scope>NUCLEOTIDE SEQUENCE</scope>
    <source>
        <strain evidence="14">M8</strain>
    </source>
</reference>
<feature type="transmembrane region" description="Helical" evidence="12">
    <location>
        <begin position="242"/>
        <end position="267"/>
    </location>
</feature>
<dbReference type="PANTHER" id="PTHR43227">
    <property type="entry name" value="BLL4140 PROTEIN"/>
    <property type="match status" value="1"/>
</dbReference>
<protein>
    <recommendedName>
        <fullName evidence="11">sn-glycerol-3-phosphate transport system permease protein UgpA</fullName>
    </recommendedName>
</protein>
<dbReference type="PANTHER" id="PTHR43227:SF9">
    <property type="entry name" value="SN-GLYCEROL-3-PHOSPHATE TRANSPORT SYSTEM PERMEASE PROTEIN UGPA"/>
    <property type="match status" value="1"/>
</dbReference>
<comment type="function">
    <text evidence="10">Part of the ABC transporter complex UgpBAEC involved in sn-glycerol-3-phosphate (G3P) import. Probably responsible for the translocation of the substrate across the membrane.</text>
</comment>
<dbReference type="PROSITE" id="PS50928">
    <property type="entry name" value="ABC_TM1"/>
    <property type="match status" value="1"/>
</dbReference>
<evidence type="ECO:0000256" key="9">
    <source>
        <dbReference type="ARBA" id="ARBA00023136"/>
    </source>
</evidence>
<feature type="transmembrane region" description="Helical" evidence="12">
    <location>
        <begin position="51"/>
        <end position="70"/>
    </location>
</feature>
<dbReference type="EMBL" id="CP098807">
    <property type="protein sequence ID" value="USJ23372.1"/>
    <property type="molecule type" value="Genomic_DNA"/>
</dbReference>
<dbReference type="Pfam" id="PF00528">
    <property type="entry name" value="BPD_transp_1"/>
    <property type="match status" value="1"/>
</dbReference>
<organism evidence="14 15">
    <name type="scientific">Ensifer adhaerens</name>
    <name type="common">Sinorhizobium morelense</name>
    <dbReference type="NCBI Taxonomy" id="106592"/>
    <lineage>
        <taxon>Bacteria</taxon>
        <taxon>Pseudomonadati</taxon>
        <taxon>Pseudomonadota</taxon>
        <taxon>Alphaproteobacteria</taxon>
        <taxon>Hyphomicrobiales</taxon>
        <taxon>Rhizobiaceae</taxon>
        <taxon>Sinorhizobium/Ensifer group</taxon>
        <taxon>Ensifer</taxon>
    </lineage>
</organism>
<sequence length="334" mass="36971">MSTATDLLPAARGGTGTKTGGRRFGAFRIFGGQSNSGGESAAKRVQFSSPFLPYLFLAPQLAIIFIFFYWPSVQAIQSSFYLEDPFGFGSTFVGMTNYADVLKSGEYLGIARFTAVFTALVTFFALSIGLLLAVKADGVIRGNAAYKTLLIWVYAIAPPVAGLIGMMFFDQHIGPIVELARWFGWDIKVGLNYFDTAFSMVVVSVWKQIPYNFIFFLSGLQGIPVSVREAAAIDCRSGFRRFWTVILPLLAPTAFFLLIINVTYALFDTFGVIDVMVKDKAANNPITLVYKVYMDGFRGNDLGGSSAQSVILMLIVFVLTIFQFRFIERRVHYN</sequence>
<evidence type="ECO:0000256" key="10">
    <source>
        <dbReference type="ARBA" id="ARBA00037054"/>
    </source>
</evidence>
<dbReference type="InterPro" id="IPR000515">
    <property type="entry name" value="MetI-like"/>
</dbReference>
<keyword evidence="9 12" id="KW-0472">Membrane</keyword>
<comment type="subunit">
    <text evidence="3">The complex is composed of two ATP-binding proteins (UgpC), two transmembrane proteins (UgpA and UgpE) and a solute-binding protein (UgpB).</text>
</comment>
<evidence type="ECO:0000256" key="6">
    <source>
        <dbReference type="ARBA" id="ARBA00022519"/>
    </source>
</evidence>
<dbReference type="AlphaFoldDB" id="A0A9Q8Y6R0"/>
<dbReference type="Proteomes" id="UP001055460">
    <property type="component" value="Chromosome"/>
</dbReference>